<protein>
    <submittedName>
        <fullName evidence="2">Uncharacterized protein</fullName>
    </submittedName>
</protein>
<organism evidence="2 3">
    <name type="scientific">Fusarium heterosporum</name>
    <dbReference type="NCBI Taxonomy" id="42747"/>
    <lineage>
        <taxon>Eukaryota</taxon>
        <taxon>Fungi</taxon>
        <taxon>Dikarya</taxon>
        <taxon>Ascomycota</taxon>
        <taxon>Pezizomycotina</taxon>
        <taxon>Sordariomycetes</taxon>
        <taxon>Hypocreomycetidae</taxon>
        <taxon>Hypocreales</taxon>
        <taxon>Nectriaceae</taxon>
        <taxon>Fusarium</taxon>
        <taxon>Fusarium heterosporum species complex</taxon>
    </lineage>
</organism>
<gene>
    <name evidence="2" type="ORF">FHETE_9484</name>
</gene>
<dbReference type="EMBL" id="JAAGWQ010000221">
    <property type="protein sequence ID" value="KAF5659240.1"/>
    <property type="molecule type" value="Genomic_DNA"/>
</dbReference>
<dbReference type="OrthoDB" id="5226159at2759"/>
<dbReference type="Proteomes" id="UP000567885">
    <property type="component" value="Unassembled WGS sequence"/>
</dbReference>
<accession>A0A8H5WI09</accession>
<evidence type="ECO:0000313" key="3">
    <source>
        <dbReference type="Proteomes" id="UP000567885"/>
    </source>
</evidence>
<proteinExistence type="predicted"/>
<evidence type="ECO:0000313" key="2">
    <source>
        <dbReference type="EMBL" id="KAF5659240.1"/>
    </source>
</evidence>
<feature type="region of interest" description="Disordered" evidence="1">
    <location>
        <begin position="92"/>
        <end position="114"/>
    </location>
</feature>
<reference evidence="2 3" key="1">
    <citation type="submission" date="2020-05" db="EMBL/GenBank/DDBJ databases">
        <title>Identification and distribution of gene clusters putatively required for synthesis of sphingolipid metabolism inhibitors in phylogenetically diverse species of the filamentous fungus Fusarium.</title>
        <authorList>
            <person name="Kim H.-S."/>
            <person name="Busman M."/>
            <person name="Brown D.W."/>
            <person name="Divon H."/>
            <person name="Uhlig S."/>
            <person name="Proctor R.H."/>
        </authorList>
    </citation>
    <scope>NUCLEOTIDE SEQUENCE [LARGE SCALE GENOMIC DNA]</scope>
    <source>
        <strain evidence="2 3">NRRL 20693</strain>
    </source>
</reference>
<name>A0A8H5WI09_FUSHE</name>
<sequence>MESAAAFDSERRDPRCFQIPFARRRSTRMHISGDFQTLCERVQTMVRQRCRKEKRSVTISAPFNFEKNPVNLPGVAEEQIAMLREQAAAGCIGISDPPSPTAPRSPCSTSSLFSHPVRPAMKTITTSNSLSSTDSLH</sequence>
<evidence type="ECO:0000256" key="1">
    <source>
        <dbReference type="SAM" id="MobiDB-lite"/>
    </source>
</evidence>
<keyword evidence="3" id="KW-1185">Reference proteome</keyword>
<dbReference type="AlphaFoldDB" id="A0A8H5WI09"/>
<comment type="caution">
    <text evidence="2">The sequence shown here is derived from an EMBL/GenBank/DDBJ whole genome shotgun (WGS) entry which is preliminary data.</text>
</comment>